<sequence length="184" mass="20528">MVRILVDEMRRFELCPTRAQCLTVCQKIVREYPNSFGDKFPSGLLIGGGYTSLLLQVKARVENVNRESSIECHRAKPNTGCKRGPTDIYGCVRFEPQLPSEETADTIETKRQRLVDIYSREGNAGVEKEEADNTEMAQLLINLLLSHFQEHEDGLVLHADVAASSSDVEKTLNLPGSPRLILLG</sequence>
<dbReference type="PANTHER" id="PTHR31025">
    <property type="entry name" value="SI:CH211-196P9.1-RELATED"/>
    <property type="match status" value="1"/>
</dbReference>
<comment type="caution">
    <text evidence="2">The sequence shown here is derived from an EMBL/GenBank/DDBJ whole genome shotgun (WGS) entry which is preliminary data.</text>
</comment>
<evidence type="ECO:0000313" key="1">
    <source>
        <dbReference type="EMBL" id="KAA0714638.1"/>
    </source>
</evidence>
<dbReference type="EMBL" id="SOYY01000011">
    <property type="protein sequence ID" value="KAA0714644.1"/>
    <property type="molecule type" value="Genomic_DNA"/>
</dbReference>
<gene>
    <name evidence="1" type="ORF">E1301_Tti021995</name>
    <name evidence="2" type="ORF">E1301_Tti024094</name>
</gene>
<dbReference type="EMBL" id="SOYY01000011">
    <property type="protein sequence ID" value="KAA0714638.1"/>
    <property type="molecule type" value="Genomic_DNA"/>
</dbReference>
<proteinExistence type="predicted"/>
<keyword evidence="3" id="KW-1185">Reference proteome</keyword>
<evidence type="ECO:0000313" key="3">
    <source>
        <dbReference type="Proteomes" id="UP000324632"/>
    </source>
</evidence>
<dbReference type="Proteomes" id="UP000324632">
    <property type="component" value="Chromosome 11"/>
</dbReference>
<reference evidence="2 3" key="1">
    <citation type="journal article" date="2019" name="Mol. Ecol. Resour.">
        <title>Chromosome-level genome assembly of Triplophysa tibetana, a fish adapted to the harsh high-altitude environment of the Tibetan Plateau.</title>
        <authorList>
            <person name="Yang X."/>
            <person name="Liu H."/>
            <person name="Ma Z."/>
            <person name="Zou Y."/>
            <person name="Zou M."/>
            <person name="Mao Y."/>
            <person name="Li X."/>
            <person name="Wang H."/>
            <person name="Chen T."/>
            <person name="Wang W."/>
            <person name="Yang R."/>
        </authorList>
    </citation>
    <scope>NUCLEOTIDE SEQUENCE [LARGE SCALE GENOMIC DNA]</scope>
    <source>
        <strain evidence="2">TTIB1903HZAU</strain>
        <tissue evidence="2">Muscle</tissue>
    </source>
</reference>
<protein>
    <submittedName>
        <fullName evidence="2">Uncharacterized protein</fullName>
    </submittedName>
</protein>
<dbReference type="AlphaFoldDB" id="A0A5A9NWL5"/>
<organism evidence="2 3">
    <name type="scientific">Triplophysa tibetana</name>
    <dbReference type="NCBI Taxonomy" id="1572043"/>
    <lineage>
        <taxon>Eukaryota</taxon>
        <taxon>Metazoa</taxon>
        <taxon>Chordata</taxon>
        <taxon>Craniata</taxon>
        <taxon>Vertebrata</taxon>
        <taxon>Euteleostomi</taxon>
        <taxon>Actinopterygii</taxon>
        <taxon>Neopterygii</taxon>
        <taxon>Teleostei</taxon>
        <taxon>Ostariophysi</taxon>
        <taxon>Cypriniformes</taxon>
        <taxon>Nemacheilidae</taxon>
        <taxon>Triplophysa</taxon>
    </lineage>
</organism>
<dbReference type="PANTHER" id="PTHR31025:SF30">
    <property type="entry name" value="SI:DKEY-15H8.17"/>
    <property type="match status" value="1"/>
</dbReference>
<evidence type="ECO:0000313" key="2">
    <source>
        <dbReference type="EMBL" id="KAA0714644.1"/>
    </source>
</evidence>
<accession>A0A5A9NWL5</accession>
<name>A0A5A9NWL5_9TELE</name>